<comment type="caution">
    <text evidence="1">The sequence shown here is derived from an EMBL/GenBank/DDBJ whole genome shotgun (WGS) entry which is preliminary data.</text>
</comment>
<gene>
    <name evidence="1" type="ORF">P378_14575</name>
</gene>
<dbReference type="InterPro" id="IPR035093">
    <property type="entry name" value="RelE/ParE_toxin_dom_sf"/>
</dbReference>
<organism evidence="1 2">
    <name type="scientific">Desulforamulus profundi</name>
    <dbReference type="NCBI Taxonomy" id="1383067"/>
    <lineage>
        <taxon>Bacteria</taxon>
        <taxon>Bacillati</taxon>
        <taxon>Bacillota</taxon>
        <taxon>Clostridia</taxon>
        <taxon>Eubacteriales</taxon>
        <taxon>Peptococcaceae</taxon>
        <taxon>Desulforamulus</taxon>
    </lineage>
</organism>
<protein>
    <recommendedName>
        <fullName evidence="3">Plasmid stabilization protein</fullName>
    </recommendedName>
</protein>
<evidence type="ECO:0000313" key="2">
    <source>
        <dbReference type="Proteomes" id="UP000222564"/>
    </source>
</evidence>
<dbReference type="Gene3D" id="3.30.2310.20">
    <property type="entry name" value="RelE-like"/>
    <property type="match status" value="1"/>
</dbReference>
<dbReference type="EMBL" id="AWQQ01000087">
    <property type="protein sequence ID" value="PHJ37712.1"/>
    <property type="molecule type" value="Genomic_DNA"/>
</dbReference>
<evidence type="ECO:0008006" key="3">
    <source>
        <dbReference type="Google" id="ProtNLM"/>
    </source>
</evidence>
<proteinExistence type="predicted"/>
<keyword evidence="2" id="KW-1185">Reference proteome</keyword>
<name>A0A2C6MDN3_9FIRM</name>
<dbReference type="AlphaFoldDB" id="A0A2C6MDN3"/>
<sequence>MYKVKYLPLAQNDLKNYLVFYVVAEHEVEIHRILYAKMNIEKFIR</sequence>
<reference evidence="1 2" key="1">
    <citation type="submission" date="2013-09" db="EMBL/GenBank/DDBJ databases">
        <title>Biodegradation of hydrocarbons in the deep terrestrial subsurface : characterization of a microbial consortium composed of two Desulfotomaculum species originating from a deep geological formation.</title>
        <authorList>
            <person name="Aullo T."/>
            <person name="Berlendis S."/>
            <person name="Lascourreges J.-F."/>
            <person name="Dessort D."/>
            <person name="Saint-Laurent S."/>
            <person name="Schraauwers B."/>
            <person name="Mas J."/>
            <person name="Magot M."/>
            <person name="Ranchou-Peyruse A."/>
        </authorList>
    </citation>
    <scope>NUCLEOTIDE SEQUENCE [LARGE SCALE GENOMIC DNA]</scope>
    <source>
        <strain evidence="1 2">Bs107</strain>
    </source>
</reference>
<dbReference type="Proteomes" id="UP000222564">
    <property type="component" value="Unassembled WGS sequence"/>
</dbReference>
<accession>A0A2C6MDN3</accession>
<evidence type="ECO:0000313" key="1">
    <source>
        <dbReference type="EMBL" id="PHJ37712.1"/>
    </source>
</evidence>